<reference evidence="1 2" key="1">
    <citation type="journal article" date="2018" name="Mol. Biol. Evol.">
        <title>Broad Genomic Sampling Reveals a Smut Pathogenic Ancestry of the Fungal Clade Ustilaginomycotina.</title>
        <authorList>
            <person name="Kijpornyongpan T."/>
            <person name="Mondo S.J."/>
            <person name="Barry K."/>
            <person name="Sandor L."/>
            <person name="Lee J."/>
            <person name="Lipzen A."/>
            <person name="Pangilinan J."/>
            <person name="LaButti K."/>
            <person name="Hainaut M."/>
            <person name="Henrissat B."/>
            <person name="Grigoriev I.V."/>
            <person name="Spatafora J.W."/>
            <person name="Aime M.C."/>
        </authorList>
    </citation>
    <scope>NUCLEOTIDE SEQUENCE [LARGE SCALE GENOMIC DNA]</scope>
    <source>
        <strain evidence="1 2">MCA 5214</strain>
    </source>
</reference>
<dbReference type="InterPro" id="IPR011990">
    <property type="entry name" value="TPR-like_helical_dom_sf"/>
</dbReference>
<dbReference type="OrthoDB" id="414698at2759"/>
<dbReference type="GeneID" id="37030354"/>
<dbReference type="RefSeq" id="XP_025359576.1">
    <property type="nucleotide sequence ID" value="XM_025508531.1"/>
</dbReference>
<keyword evidence="2" id="KW-1185">Reference proteome</keyword>
<evidence type="ECO:0000313" key="1">
    <source>
        <dbReference type="EMBL" id="PWN24964.1"/>
    </source>
</evidence>
<dbReference type="EMBL" id="KZ819678">
    <property type="protein sequence ID" value="PWN24964.1"/>
    <property type="molecule type" value="Genomic_DNA"/>
</dbReference>
<dbReference type="Gene3D" id="1.25.40.10">
    <property type="entry name" value="Tetratricopeptide repeat domain"/>
    <property type="match status" value="1"/>
</dbReference>
<dbReference type="SUPFAM" id="SSF48452">
    <property type="entry name" value="TPR-like"/>
    <property type="match status" value="1"/>
</dbReference>
<protein>
    <submittedName>
        <fullName evidence="1">DUF924-domain-containing protein</fullName>
    </submittedName>
</protein>
<dbReference type="InterPro" id="IPR010323">
    <property type="entry name" value="DUF924"/>
</dbReference>
<name>A0A316UJ54_9BASI</name>
<dbReference type="Gene3D" id="1.20.58.320">
    <property type="entry name" value="TPR-like"/>
    <property type="match status" value="1"/>
</dbReference>
<dbReference type="STRING" id="1569628.A0A316UJ54"/>
<evidence type="ECO:0000313" key="2">
    <source>
        <dbReference type="Proteomes" id="UP000245884"/>
    </source>
</evidence>
<sequence>MTTLVKPALLARLRTSIPQVIDIWFEGVEAGAQSPGAAAMARWWGFQRSREENDRFNSQCREKFGAVLDDIKDLPAQSHAQQIAREMSEASTPLDKYHSVLGLVLLFDQMPRCIFPATNPLIYAHYDQIAQAVSQDAISKGLDAQANAKSMAWRLWFYMPLEHSESIEQHEQLARLLEEMKDDSPYYKNTSDFAARHHEIIEKFGRYPYRNEALGRQSTDSELEWIRQNGNPFATQ</sequence>
<accession>A0A316UJ54</accession>
<dbReference type="AlphaFoldDB" id="A0A316UJ54"/>
<organism evidence="1 2">
    <name type="scientific">Jaminaea rosea</name>
    <dbReference type="NCBI Taxonomy" id="1569628"/>
    <lineage>
        <taxon>Eukaryota</taxon>
        <taxon>Fungi</taxon>
        <taxon>Dikarya</taxon>
        <taxon>Basidiomycota</taxon>
        <taxon>Ustilaginomycotina</taxon>
        <taxon>Exobasidiomycetes</taxon>
        <taxon>Microstromatales</taxon>
        <taxon>Microstromatales incertae sedis</taxon>
        <taxon>Jaminaea</taxon>
    </lineage>
</organism>
<dbReference type="Pfam" id="PF06041">
    <property type="entry name" value="DUF924"/>
    <property type="match status" value="1"/>
</dbReference>
<dbReference type="Proteomes" id="UP000245884">
    <property type="component" value="Unassembled WGS sequence"/>
</dbReference>
<proteinExistence type="predicted"/>
<gene>
    <name evidence="1" type="ORF">BDZ90DRAFT_262817</name>
</gene>